<dbReference type="Proteomes" id="UP000286134">
    <property type="component" value="Unassembled WGS sequence"/>
</dbReference>
<feature type="chain" id="PRO_5019297689" evidence="5">
    <location>
        <begin position="18"/>
        <end position="581"/>
    </location>
</feature>
<dbReference type="EMBL" id="MCFK01008161">
    <property type="protein sequence ID" value="RKF56419.1"/>
    <property type="molecule type" value="Genomic_DNA"/>
</dbReference>
<name>A0A420HGA6_9PEZI</name>
<comment type="caution">
    <text evidence="8">The sequence shown here is derived from an EMBL/GenBank/DDBJ whole genome shotgun (WGS) entry which is preliminary data.</text>
</comment>
<organism evidence="8 9">
    <name type="scientific">Erysiphe neolycopersici</name>
    <dbReference type="NCBI Taxonomy" id="212602"/>
    <lineage>
        <taxon>Eukaryota</taxon>
        <taxon>Fungi</taxon>
        <taxon>Dikarya</taxon>
        <taxon>Ascomycota</taxon>
        <taxon>Pezizomycotina</taxon>
        <taxon>Leotiomycetes</taxon>
        <taxon>Erysiphales</taxon>
        <taxon>Erysiphaceae</taxon>
        <taxon>Erysiphe</taxon>
    </lineage>
</organism>
<evidence type="ECO:0000259" key="7">
    <source>
        <dbReference type="PROSITE" id="PS00498"/>
    </source>
</evidence>
<keyword evidence="5" id="KW-0732">Signal</keyword>
<protein>
    <submittedName>
        <fullName evidence="8">Polyphenol oxidase 1</fullName>
    </submittedName>
</protein>
<accession>A0A420HGA6</accession>
<evidence type="ECO:0000256" key="4">
    <source>
        <dbReference type="ARBA" id="ARBA00023033"/>
    </source>
</evidence>
<keyword evidence="3" id="KW-0560">Oxidoreductase</keyword>
<keyword evidence="4" id="KW-0503">Monooxygenase</keyword>
<dbReference type="PROSITE" id="PS00497">
    <property type="entry name" value="TYROSINASE_1"/>
    <property type="match status" value="1"/>
</dbReference>
<dbReference type="OrthoDB" id="1658288at2759"/>
<feature type="domain" description="Tyrosinase copper-binding" evidence="7">
    <location>
        <begin position="307"/>
        <end position="318"/>
    </location>
</feature>
<reference evidence="8 9" key="1">
    <citation type="journal article" date="2018" name="BMC Genomics">
        <title>Comparative genome analyses reveal sequence features reflecting distinct modes of host-adaptation between dicot and monocot powdery mildew.</title>
        <authorList>
            <person name="Wu Y."/>
            <person name="Ma X."/>
            <person name="Pan Z."/>
            <person name="Kale S.D."/>
            <person name="Song Y."/>
            <person name="King H."/>
            <person name="Zhang Q."/>
            <person name="Presley C."/>
            <person name="Deng X."/>
            <person name="Wei C.I."/>
            <person name="Xiao S."/>
        </authorList>
    </citation>
    <scope>NUCLEOTIDE SEQUENCE [LARGE SCALE GENOMIC DNA]</scope>
    <source>
        <strain evidence="8">UMSG2</strain>
    </source>
</reference>
<evidence type="ECO:0000313" key="9">
    <source>
        <dbReference type="Proteomes" id="UP000286134"/>
    </source>
</evidence>
<comment type="cofactor">
    <cofactor evidence="1">
        <name>Cu(2+)</name>
        <dbReference type="ChEBI" id="CHEBI:29036"/>
    </cofactor>
</comment>
<sequence length="581" mass="66691">MILFFSIFGLILNTLWCVKTNLVVPKETRVHNEVLKRQSASLPNERIPLRRNILEFQNDRVALSLFLQALKNLQDRQDNDLYSYFQLAGIHGRPYIPWNTGPQTPGTYNTGYCLHNSVLFLPWHRPYLSIVENSLITEAQGIAKGYKNDSKVYLEAANDLRIPYWDWAASPKLPDIATKPKVEIDTWNGKEIIENPLFQYKFHGQLDPKLFPPNAPDGWFSNFSTTVRGVNTKNRNEFSHLDTVNESLQRANIMSNTWRVFVKSKNFNSFGTTLTPGLSLEGIHNNVHGSIGARYGHMAFLAFSAFDPIFWLHHANIDRLFALWQAINPDAYLKAQEDLYGNFIILPHTIVDENTSLVPFRNQKSGEWWTSASARSLDPFYYTYPELQGNQTPEELKINATSAINRLYNPNETIRRRFIGSIDNKSTKSRLSTREWSLAISVSKFDLGGSRFKILFFMGGVPLDYDNWERHSSFIDSVIIFPPPHDSTSNSLPQIITHSEVDLNDALQRNGHDVEDASTVIEYLRTQLEWRVQKMDGTVVTMEQVPSLNITLQEEVMTMPQDVTQLPTYSEKTWHPEAFKP</sequence>
<dbReference type="GO" id="GO:0046872">
    <property type="term" value="F:metal ion binding"/>
    <property type="evidence" value="ECO:0007669"/>
    <property type="project" value="UniProtKB-KW"/>
</dbReference>
<evidence type="ECO:0000259" key="6">
    <source>
        <dbReference type="PROSITE" id="PS00497"/>
    </source>
</evidence>
<evidence type="ECO:0000256" key="3">
    <source>
        <dbReference type="ARBA" id="ARBA00023002"/>
    </source>
</evidence>
<dbReference type="STRING" id="212602.A0A420HGA6"/>
<evidence type="ECO:0000313" key="8">
    <source>
        <dbReference type="EMBL" id="RKF56419.1"/>
    </source>
</evidence>
<dbReference type="PROSITE" id="PS00498">
    <property type="entry name" value="TYROSINASE_2"/>
    <property type="match status" value="1"/>
</dbReference>
<dbReference type="SUPFAM" id="SSF48056">
    <property type="entry name" value="Di-copper centre-containing domain"/>
    <property type="match status" value="1"/>
</dbReference>
<evidence type="ECO:0000256" key="2">
    <source>
        <dbReference type="ARBA" id="ARBA00022723"/>
    </source>
</evidence>
<dbReference type="Pfam" id="PF18132">
    <property type="entry name" value="Tyrosinase_C"/>
    <property type="match status" value="1"/>
</dbReference>
<dbReference type="InterPro" id="IPR050316">
    <property type="entry name" value="Tyrosinase/Hemocyanin"/>
</dbReference>
<feature type="signal peptide" evidence="5">
    <location>
        <begin position="1"/>
        <end position="17"/>
    </location>
</feature>
<keyword evidence="2" id="KW-0479">Metal-binding</keyword>
<proteinExistence type="predicted"/>
<keyword evidence="9" id="KW-1185">Reference proteome</keyword>
<feature type="domain" description="Tyrosinase copper-binding" evidence="6">
    <location>
        <begin position="115"/>
        <end position="132"/>
    </location>
</feature>
<dbReference type="PANTHER" id="PTHR11474">
    <property type="entry name" value="TYROSINASE FAMILY MEMBER"/>
    <property type="match status" value="1"/>
</dbReference>
<dbReference type="InterPro" id="IPR008922">
    <property type="entry name" value="Di-copper_centre_dom_sf"/>
</dbReference>
<evidence type="ECO:0000256" key="5">
    <source>
        <dbReference type="SAM" id="SignalP"/>
    </source>
</evidence>
<dbReference type="PRINTS" id="PR00092">
    <property type="entry name" value="TYROSINASE"/>
</dbReference>
<dbReference type="PANTHER" id="PTHR11474:SF131">
    <property type="entry name" value="TYROSINASE COPPER-BINDING DOMAIN-CONTAINING PROTEIN"/>
    <property type="match status" value="1"/>
</dbReference>
<dbReference type="Pfam" id="PF00264">
    <property type="entry name" value="Tyrosinase"/>
    <property type="match status" value="1"/>
</dbReference>
<dbReference type="Gene3D" id="2.60.310.20">
    <property type="match status" value="1"/>
</dbReference>
<dbReference type="GO" id="GO:0004497">
    <property type="term" value="F:monooxygenase activity"/>
    <property type="evidence" value="ECO:0007669"/>
    <property type="project" value="UniProtKB-KW"/>
</dbReference>
<dbReference type="AlphaFoldDB" id="A0A420HGA6"/>
<gene>
    <name evidence="8" type="ORF">OnM2_081002</name>
</gene>
<evidence type="ECO:0000256" key="1">
    <source>
        <dbReference type="ARBA" id="ARBA00001973"/>
    </source>
</evidence>
<dbReference type="SMR" id="A0A420HGA6"/>
<dbReference type="InterPro" id="IPR002227">
    <property type="entry name" value="Tyrosinase_Cu-bd"/>
</dbReference>
<dbReference type="Gene3D" id="1.10.1280.10">
    <property type="entry name" value="Di-copper center containing domain from catechol oxidase"/>
    <property type="match status" value="1"/>
</dbReference>
<dbReference type="InterPro" id="IPR041640">
    <property type="entry name" value="Tyrosinase_C"/>
</dbReference>